<feature type="transmembrane region" description="Helical" evidence="8">
    <location>
        <begin position="7"/>
        <end position="28"/>
    </location>
</feature>
<evidence type="ECO:0000313" key="11">
    <source>
        <dbReference type="EMBL" id="AIC96336.1"/>
    </source>
</evidence>
<dbReference type="Gene3D" id="1.10.287.950">
    <property type="entry name" value="Methyl-accepting chemotaxis protein"/>
    <property type="match status" value="1"/>
</dbReference>
<dbReference type="RefSeq" id="WP_038484239.1">
    <property type="nucleotide sequence ID" value="NZ_CP003923.1"/>
</dbReference>
<evidence type="ECO:0000256" key="6">
    <source>
        <dbReference type="PROSITE-ProRule" id="PRU00284"/>
    </source>
</evidence>
<evidence type="ECO:0000256" key="8">
    <source>
        <dbReference type="SAM" id="Phobius"/>
    </source>
</evidence>
<dbReference type="GO" id="GO:0005886">
    <property type="term" value="C:plasma membrane"/>
    <property type="evidence" value="ECO:0007669"/>
    <property type="project" value="UniProtKB-SubCell"/>
</dbReference>
<gene>
    <name evidence="11" type="ORF">BleG1_3789</name>
</gene>
<dbReference type="InterPro" id="IPR004089">
    <property type="entry name" value="MCPsignal_dom"/>
</dbReference>
<sequence>MIQKKLVKGYSVIAGLLILFGVLITFFMRTTNQTLEQLSGEVGSEHVEQLTTLQQSLSVQLLFMWVVIVAFIIIGAWITRHQARMILIPLKRLVRRANQLATGDFSHKPLPIVGEDEFAHFTQAFNQMTEELKRTMERASTVAQTLISSTTYLTDQSNKTLQSAATIEKGNQRMMHAVQDQVRTSQESVRSTDDLSEKVEHITVALAAAENATESVRNLVADGNKKANDSTSYMGAIAENNKRTYEVVHHLYERSKRLYETVQTVSAIANQTNLLALNAEIEAAHAGEQGRGFAVVAEEVRKLAAESQVAASQLGTVIETVQGDVQTVLDEVSRGNEGIQHGLTANTEVETILGEIHLACNGLNRDIYSVSSSTQSIAFSTLALVEQIDSLKKASEASGEESKNGVALASEQVCIMEEVIKKVKTIEMAVEELSKVTALLKKTSTEESEEKENVNNEISHSA</sequence>
<keyword evidence="3 8" id="KW-0472">Membrane</keyword>
<dbReference type="PROSITE" id="PS50885">
    <property type="entry name" value="HAMP"/>
    <property type="match status" value="1"/>
</dbReference>
<dbReference type="OrthoDB" id="107771at2"/>
<evidence type="ECO:0000256" key="4">
    <source>
        <dbReference type="ARBA" id="ARBA00023224"/>
    </source>
</evidence>
<dbReference type="Pfam" id="PF00672">
    <property type="entry name" value="HAMP"/>
    <property type="match status" value="1"/>
</dbReference>
<dbReference type="GO" id="GO:0007165">
    <property type="term" value="P:signal transduction"/>
    <property type="evidence" value="ECO:0007669"/>
    <property type="project" value="UniProtKB-KW"/>
</dbReference>
<evidence type="ECO:0000313" key="12">
    <source>
        <dbReference type="Proteomes" id="UP000027142"/>
    </source>
</evidence>
<evidence type="ECO:0000259" key="10">
    <source>
        <dbReference type="PROSITE" id="PS50885"/>
    </source>
</evidence>
<feature type="region of interest" description="Disordered" evidence="7">
    <location>
        <begin position="442"/>
        <end position="462"/>
    </location>
</feature>
<dbReference type="Gene3D" id="6.10.340.10">
    <property type="match status" value="1"/>
</dbReference>
<name>A0A060LYL2_9BACI</name>
<evidence type="ECO:0000256" key="3">
    <source>
        <dbReference type="ARBA" id="ARBA00023136"/>
    </source>
</evidence>
<keyword evidence="12" id="KW-1185">Reference proteome</keyword>
<dbReference type="PANTHER" id="PTHR32089">
    <property type="entry name" value="METHYL-ACCEPTING CHEMOTAXIS PROTEIN MCPB"/>
    <property type="match status" value="1"/>
</dbReference>
<protein>
    <submittedName>
        <fullName evidence="11">Methyl-accepting chemotaxis protein tlpC</fullName>
    </submittedName>
</protein>
<organism evidence="11 12">
    <name type="scientific">Shouchella lehensis G1</name>
    <dbReference type="NCBI Taxonomy" id="1246626"/>
    <lineage>
        <taxon>Bacteria</taxon>
        <taxon>Bacillati</taxon>
        <taxon>Bacillota</taxon>
        <taxon>Bacilli</taxon>
        <taxon>Bacillales</taxon>
        <taxon>Bacillaceae</taxon>
        <taxon>Shouchella</taxon>
    </lineage>
</organism>
<dbReference type="SMART" id="SM00283">
    <property type="entry name" value="MA"/>
    <property type="match status" value="1"/>
</dbReference>
<dbReference type="STRING" id="1246626.BleG1_3789"/>
<keyword evidence="2" id="KW-1003">Cell membrane</keyword>
<dbReference type="eggNOG" id="COG0840">
    <property type="taxonomic scope" value="Bacteria"/>
</dbReference>
<dbReference type="PROSITE" id="PS50111">
    <property type="entry name" value="CHEMOTAXIS_TRANSDUC_2"/>
    <property type="match status" value="1"/>
</dbReference>
<feature type="domain" description="Methyl-accepting transducer" evidence="9">
    <location>
        <begin position="156"/>
        <end position="392"/>
    </location>
</feature>
<evidence type="ECO:0000256" key="2">
    <source>
        <dbReference type="ARBA" id="ARBA00022475"/>
    </source>
</evidence>
<evidence type="ECO:0000256" key="1">
    <source>
        <dbReference type="ARBA" id="ARBA00004236"/>
    </source>
</evidence>
<accession>A0A060LYL2</accession>
<evidence type="ECO:0000256" key="5">
    <source>
        <dbReference type="ARBA" id="ARBA00029447"/>
    </source>
</evidence>
<dbReference type="HOGENOM" id="CLU_000445_107_18_9"/>
<dbReference type="SMART" id="SM00304">
    <property type="entry name" value="HAMP"/>
    <property type="match status" value="1"/>
</dbReference>
<evidence type="ECO:0000259" key="9">
    <source>
        <dbReference type="PROSITE" id="PS50111"/>
    </source>
</evidence>
<reference evidence="11 12" key="1">
    <citation type="journal article" date="2014" name="Gene">
        <title>A comparative genomic analysis of the alkalitolerant soil bacterium Bacillus lehensis G1.</title>
        <authorList>
            <person name="Noor Y.M."/>
            <person name="Samsulrizal N.H."/>
            <person name="Jema'on N.A."/>
            <person name="Low K.O."/>
            <person name="Ramli A.N."/>
            <person name="Alias N.I."/>
            <person name="Damis S.I."/>
            <person name="Fuzi S.F."/>
            <person name="Isa M.N."/>
            <person name="Murad A.M."/>
            <person name="Raih M.F."/>
            <person name="Bakar F.D."/>
            <person name="Najimudin N."/>
            <person name="Mahadi N.M."/>
            <person name="Illias R.M."/>
        </authorList>
    </citation>
    <scope>NUCLEOTIDE SEQUENCE [LARGE SCALE GENOMIC DNA]</scope>
    <source>
        <strain evidence="11 12">G1</strain>
    </source>
</reference>
<dbReference type="PATRIC" id="fig|1246626.3.peg.3782"/>
<feature type="domain" description="HAMP" evidence="10">
    <location>
        <begin position="84"/>
        <end position="137"/>
    </location>
</feature>
<keyword evidence="8" id="KW-0812">Transmembrane</keyword>
<feature type="transmembrane region" description="Helical" evidence="8">
    <location>
        <begin position="57"/>
        <end position="78"/>
    </location>
</feature>
<dbReference type="Pfam" id="PF00015">
    <property type="entry name" value="MCPsignal"/>
    <property type="match status" value="1"/>
</dbReference>
<dbReference type="KEGG" id="ble:BleG1_3789"/>
<dbReference type="PANTHER" id="PTHR32089:SF112">
    <property type="entry name" value="LYSOZYME-LIKE PROTEIN-RELATED"/>
    <property type="match status" value="1"/>
</dbReference>
<comment type="subcellular location">
    <subcellularLocation>
        <location evidence="1">Cell membrane</location>
    </subcellularLocation>
</comment>
<dbReference type="EMBL" id="CP003923">
    <property type="protein sequence ID" value="AIC96336.1"/>
    <property type="molecule type" value="Genomic_DNA"/>
</dbReference>
<comment type="similarity">
    <text evidence="5">Belongs to the methyl-accepting chemotaxis (MCP) protein family.</text>
</comment>
<dbReference type="InterPro" id="IPR003660">
    <property type="entry name" value="HAMP_dom"/>
</dbReference>
<dbReference type="AlphaFoldDB" id="A0A060LYL2"/>
<proteinExistence type="inferred from homology"/>
<dbReference type="CDD" id="cd06225">
    <property type="entry name" value="HAMP"/>
    <property type="match status" value="1"/>
</dbReference>
<keyword evidence="4 6" id="KW-0807">Transducer</keyword>
<evidence type="ECO:0000256" key="7">
    <source>
        <dbReference type="SAM" id="MobiDB-lite"/>
    </source>
</evidence>
<dbReference type="Proteomes" id="UP000027142">
    <property type="component" value="Chromosome"/>
</dbReference>
<keyword evidence="8" id="KW-1133">Transmembrane helix</keyword>
<dbReference type="SUPFAM" id="SSF58104">
    <property type="entry name" value="Methyl-accepting chemotaxis protein (MCP) signaling domain"/>
    <property type="match status" value="1"/>
</dbReference>